<gene>
    <name evidence="1" type="ORF">J1M35_16095</name>
</gene>
<keyword evidence="2" id="KW-1185">Reference proteome</keyword>
<organism evidence="1 2">
    <name type="scientific">Ottowia testudinis</name>
    <dbReference type="NCBI Taxonomy" id="2816950"/>
    <lineage>
        <taxon>Bacteria</taxon>
        <taxon>Pseudomonadati</taxon>
        <taxon>Pseudomonadota</taxon>
        <taxon>Betaproteobacteria</taxon>
        <taxon>Burkholderiales</taxon>
        <taxon>Comamonadaceae</taxon>
        <taxon>Ottowia</taxon>
    </lineage>
</organism>
<dbReference type="AlphaFoldDB" id="A0A975H2V3"/>
<sequence>MRTATLPAVRVTPETRSLIESVLREGETLSTFIEQAAVGQAQWRQEDDAFHARGLAAAARLDAGGPSFTADQSLARLRALAQKAFETKSA</sequence>
<protein>
    <recommendedName>
        <fullName evidence="3">Prevent-host-death protein</fullName>
    </recommendedName>
</protein>
<evidence type="ECO:0000313" key="1">
    <source>
        <dbReference type="EMBL" id="QTD44595.1"/>
    </source>
</evidence>
<dbReference type="Proteomes" id="UP000663903">
    <property type="component" value="Chromosome"/>
</dbReference>
<dbReference type="KEGG" id="otd:J1M35_16095"/>
<proteinExistence type="predicted"/>
<accession>A0A975H2V3</accession>
<evidence type="ECO:0008006" key="3">
    <source>
        <dbReference type="Google" id="ProtNLM"/>
    </source>
</evidence>
<evidence type="ECO:0000313" key="2">
    <source>
        <dbReference type="Proteomes" id="UP000663903"/>
    </source>
</evidence>
<dbReference type="RefSeq" id="WP_208008159.1">
    <property type="nucleotide sequence ID" value="NZ_CP071796.1"/>
</dbReference>
<dbReference type="NCBIfam" id="NF041551">
    <property type="entry name" value="YlcI_YnfO_N"/>
    <property type="match status" value="1"/>
</dbReference>
<name>A0A975H2V3_9BURK</name>
<dbReference type="EMBL" id="CP071796">
    <property type="protein sequence ID" value="QTD44595.1"/>
    <property type="molecule type" value="Genomic_DNA"/>
</dbReference>
<reference evidence="1" key="1">
    <citation type="submission" date="2021-03" db="EMBL/GenBank/DDBJ databases">
        <title>Ottowia sp. 27C isolated from the cloaca of a Giant Asian pond turtle (Heosemys grandis).</title>
        <authorList>
            <person name="Spergser J."/>
            <person name="Busse H.-J."/>
        </authorList>
    </citation>
    <scope>NUCLEOTIDE SEQUENCE</scope>
    <source>
        <strain evidence="1">27C</strain>
    </source>
</reference>